<sequence>MKKERKDEAKSIALEMLHWMKEKEGQPSTTTNKRKLDSDTSDQPSKKFKEEENPYPYLVVPEDHCETPLVAYQHILPLLALIAEDMKIEKSSLKIYDPYYCEGRVKQNLGELGFPHVYNEREDFYAVQKANKLPDFDVIITNPPYSTDHIQQCLHFCISSKKPWFLLVPNFVYSKEYYKYECTSLLDPPCFVVPEVRYQYVTPKGYHQKNNKKKTSPFPSFWYVGAVDGHLLDRYEGSKECRLVREEKDLPAPVLDKMNDPLGKKIRNAKKRNKSKLRKKNKQTETPPPNNQTDNDQ</sequence>
<dbReference type="EMBL" id="GIBP01005491">
    <property type="protein sequence ID" value="NDV34460.1"/>
    <property type="molecule type" value="Transcribed_RNA"/>
</dbReference>
<feature type="region of interest" description="Disordered" evidence="1">
    <location>
        <begin position="18"/>
        <end position="50"/>
    </location>
</feature>
<feature type="compositionally biased region" description="Basic and acidic residues" evidence="1">
    <location>
        <begin position="34"/>
        <end position="50"/>
    </location>
</feature>
<dbReference type="GO" id="GO:0003676">
    <property type="term" value="F:nucleic acid binding"/>
    <property type="evidence" value="ECO:0007669"/>
    <property type="project" value="InterPro"/>
</dbReference>
<dbReference type="GO" id="GO:0032259">
    <property type="term" value="P:methylation"/>
    <property type="evidence" value="ECO:0007669"/>
    <property type="project" value="InterPro"/>
</dbReference>
<feature type="compositionally biased region" description="Basic residues" evidence="1">
    <location>
        <begin position="264"/>
        <end position="281"/>
    </location>
</feature>
<evidence type="ECO:0000313" key="2">
    <source>
        <dbReference type="EMBL" id="NDV34460.1"/>
    </source>
</evidence>
<dbReference type="PANTHER" id="PTHR39444:SF3">
    <property type="entry name" value="SITE-SPECIFIC DNA-METHYLTRANSFERASE (ADENINE-SPECIFIC)"/>
    <property type="match status" value="1"/>
</dbReference>
<protein>
    <submittedName>
        <fullName evidence="2">Uncharacterized protein</fullName>
    </submittedName>
</protein>
<name>A0A6B2LC48_9EUKA</name>
<evidence type="ECO:0000256" key="1">
    <source>
        <dbReference type="SAM" id="MobiDB-lite"/>
    </source>
</evidence>
<dbReference type="GO" id="GO:0008168">
    <property type="term" value="F:methyltransferase activity"/>
    <property type="evidence" value="ECO:0007669"/>
    <property type="project" value="InterPro"/>
</dbReference>
<dbReference type="InterPro" id="IPR002052">
    <property type="entry name" value="DNA_methylase_N6_adenine_CS"/>
</dbReference>
<feature type="region of interest" description="Disordered" evidence="1">
    <location>
        <begin position="253"/>
        <end position="297"/>
    </location>
</feature>
<dbReference type="AlphaFoldDB" id="A0A6B2LC48"/>
<organism evidence="2">
    <name type="scientific">Arcella intermedia</name>
    <dbReference type="NCBI Taxonomy" id="1963864"/>
    <lineage>
        <taxon>Eukaryota</taxon>
        <taxon>Amoebozoa</taxon>
        <taxon>Tubulinea</taxon>
        <taxon>Elardia</taxon>
        <taxon>Arcellinida</taxon>
        <taxon>Sphaerothecina</taxon>
        <taxon>Arcellidae</taxon>
        <taxon>Arcella</taxon>
    </lineage>
</organism>
<reference evidence="2" key="1">
    <citation type="journal article" date="2020" name="J. Eukaryot. Microbiol.">
        <title>De novo Sequencing, Assembly and Annotation of the Transcriptome for the Free-Living Testate Amoeba Arcella intermedia.</title>
        <authorList>
            <person name="Ribeiro G.M."/>
            <person name="Porfirio-Sousa A.L."/>
            <person name="Maurer-Alcala X.X."/>
            <person name="Katz L.A."/>
            <person name="Lahr D.J.G."/>
        </authorList>
    </citation>
    <scope>NUCLEOTIDE SEQUENCE</scope>
</reference>
<proteinExistence type="predicted"/>
<dbReference type="PANTHER" id="PTHR39444">
    <property type="entry name" value="SITE-SPECIFIC DNA-METHYLTRANSFERASE (ADENINE-SPECIFIC)"/>
    <property type="match status" value="1"/>
</dbReference>
<dbReference type="PROSITE" id="PS00092">
    <property type="entry name" value="N6_MTASE"/>
    <property type="match status" value="1"/>
</dbReference>
<accession>A0A6B2LC48</accession>